<dbReference type="AlphaFoldDB" id="A0A2T3W653"/>
<name>A0A2T3W653_9DEIO</name>
<comment type="caution">
    <text evidence="2">The sequence shown here is derived from an EMBL/GenBank/DDBJ whole genome shotgun (WGS) entry which is preliminary data.</text>
</comment>
<reference evidence="2 3" key="1">
    <citation type="submission" date="2018-03" db="EMBL/GenBank/DDBJ databases">
        <title>Draft genome of Deinococcus sp. OD32.</title>
        <authorList>
            <person name="Wang X.-P."/>
            <person name="Du Z.-J."/>
        </authorList>
    </citation>
    <scope>NUCLEOTIDE SEQUENCE [LARGE SCALE GENOMIC DNA]</scope>
    <source>
        <strain evidence="2 3">OD32</strain>
    </source>
</reference>
<organism evidence="2 3">
    <name type="scientific">Deinococcus arcticus</name>
    <dbReference type="NCBI Taxonomy" id="2136176"/>
    <lineage>
        <taxon>Bacteria</taxon>
        <taxon>Thermotogati</taxon>
        <taxon>Deinococcota</taxon>
        <taxon>Deinococci</taxon>
        <taxon>Deinococcales</taxon>
        <taxon>Deinococcaceae</taxon>
        <taxon>Deinococcus</taxon>
    </lineage>
</organism>
<dbReference type="RefSeq" id="WP_107138455.1">
    <property type="nucleotide sequence ID" value="NZ_PYSV01000012.1"/>
</dbReference>
<sequence length="363" mass="41063">MDAPDSNDLLTAPTNTTAEIGGSSDPFNTERELDAHANVSAEDAAWADAQVDPEYEAYLQERAAEADALLQADSHTKPYLAFVTELFTNVKSLEFTHSSYLLRRKQLSDRAKKIEARISASPPEEAYLHLHELELERDAIRDLDGAFVHVMQSQRQLYYANLINILENYVIDVCKLMLVLYPTEVSKKLNKNLAHEFTYGDLLPHLGNPAQLADHLLNTLIESSERAFTLDHVLGILLNWHQFTLLDDERLALKRAAQVRHKITHRYGKVDGKFISDIKSMQLKSGSATAYSLVGMMPIKAGDTYRVSVDEFTQARTLVEKVAAALEHTVVGHYPRLIAYDPFDWNFHMEDLERGIADWVKLI</sequence>
<dbReference type="Proteomes" id="UP000240317">
    <property type="component" value="Unassembled WGS sequence"/>
</dbReference>
<dbReference type="EMBL" id="PYSV01000012">
    <property type="protein sequence ID" value="PTA67371.1"/>
    <property type="molecule type" value="Genomic_DNA"/>
</dbReference>
<evidence type="ECO:0000313" key="2">
    <source>
        <dbReference type="EMBL" id="PTA67371.1"/>
    </source>
</evidence>
<gene>
    <name evidence="2" type="ORF">C8263_12400</name>
</gene>
<feature type="region of interest" description="Disordered" evidence="1">
    <location>
        <begin position="1"/>
        <end position="29"/>
    </location>
</feature>
<evidence type="ECO:0000256" key="1">
    <source>
        <dbReference type="SAM" id="MobiDB-lite"/>
    </source>
</evidence>
<feature type="compositionally biased region" description="Polar residues" evidence="1">
    <location>
        <begin position="8"/>
        <end position="18"/>
    </location>
</feature>
<accession>A0A2T3W653</accession>
<keyword evidence="3" id="KW-1185">Reference proteome</keyword>
<proteinExistence type="predicted"/>
<protein>
    <submittedName>
        <fullName evidence="2">Uncharacterized protein</fullName>
    </submittedName>
</protein>
<evidence type="ECO:0000313" key="3">
    <source>
        <dbReference type="Proteomes" id="UP000240317"/>
    </source>
</evidence>